<dbReference type="Pfam" id="PF25448">
    <property type="entry name" value="DUF7897"/>
    <property type="match status" value="1"/>
</dbReference>
<evidence type="ECO:0000313" key="3">
    <source>
        <dbReference type="EMBL" id="CZE47805.1"/>
    </source>
</evidence>
<dbReference type="Proteomes" id="UP000069632">
    <property type="component" value="Unassembled WGS sequence"/>
</dbReference>
<dbReference type="RefSeq" id="WP_075531466.1">
    <property type="nucleotide sequence ID" value="NZ_CP053844.1"/>
</dbReference>
<dbReference type="OrthoDB" id="5372053at2"/>
<dbReference type="NCBIfam" id="NF033805">
    <property type="entry name" value="invasion_CiaB"/>
    <property type="match status" value="1"/>
</dbReference>
<dbReference type="EMBL" id="FIZP01000004">
    <property type="protein sequence ID" value="CZE47805.1"/>
    <property type="molecule type" value="Genomic_DNA"/>
</dbReference>
<organism evidence="3 4">
    <name type="scientific">Campylobacter geochelonis</name>
    <dbReference type="NCBI Taxonomy" id="1780362"/>
    <lineage>
        <taxon>Bacteria</taxon>
        <taxon>Pseudomonadati</taxon>
        <taxon>Campylobacterota</taxon>
        <taxon>Epsilonproteobacteria</taxon>
        <taxon>Campylobacterales</taxon>
        <taxon>Campylobacteraceae</taxon>
        <taxon>Campylobacter</taxon>
    </lineage>
</organism>
<gene>
    <name evidence="3" type="ORF">ERS672216_01073</name>
</gene>
<reference evidence="3 4" key="1">
    <citation type="submission" date="2016-02" db="EMBL/GenBank/DDBJ databases">
        <authorList>
            <consortium name="Pathogen Informatics"/>
        </authorList>
    </citation>
    <scope>NUCLEOTIDE SEQUENCE [LARGE SCALE GENOMIC DNA]</scope>
    <source>
        <strain evidence="3 4">RC20</strain>
    </source>
</reference>
<name>A0A128EF63_9BACT</name>
<sequence>MNNFKKLLEYVNENKNELNELYEDLENDYVKKGLEICKFKGTKSQRIAILRRIVDLKVDPLLQEFKKAKYDEKLTLELRDKMYDFTALIHEGLHRKLITKATNNKILSEYNLALIAGVHKIGLVINKMQKEWQHIVIDENSKKFAKMPSARKFIQDNELYQKTPRGDVCDRSYGVVVFDKDGAKFQPYANVFLEDTKELEQCFDALIEHLDMLAISGEEKEYIEYFKKLKIAFLQTDNKKMIASWRDAEMVWMNVKSPLQVGHPLEYYEDAYTHAVALEWDIRLKEDSEFDEVKFKDEIKDSFNSVYKKIGANDAIMHSVVNSNIDKTQLYISTPMIYYGAELEGLFSAQVVPNDEFVSANSGKKIFAFVKHVYQSAKSKPFMRISSEIFEKQYLDYGREILFCKPEIWEKVYEVSTIGHEFGHLFFIDEESETLMNKSGVFKFIEEYKATTGGLINFFYHEDEALKLPVFDELIRRSVGLIAWQKVEHVRAYYCEGLIHLTLLFESGVLKFDKEKLHVKFDLDGYEKFKLACIKNYEALATFYYYKKDAAIFLDGFCELKDGIYLPNNKEAREFVEYFHNLYEEIGNETSDEEQKQEWISKIS</sequence>
<keyword evidence="1" id="KW-0175">Coiled coil</keyword>
<dbReference type="AlphaFoldDB" id="A0A128EF63"/>
<accession>A0A128EF63</accession>
<evidence type="ECO:0000259" key="2">
    <source>
        <dbReference type="Pfam" id="PF25448"/>
    </source>
</evidence>
<proteinExistence type="predicted"/>
<feature type="coiled-coil region" evidence="1">
    <location>
        <begin position="1"/>
        <end position="35"/>
    </location>
</feature>
<evidence type="ECO:0000256" key="1">
    <source>
        <dbReference type="SAM" id="Coils"/>
    </source>
</evidence>
<dbReference type="InterPro" id="IPR057219">
    <property type="entry name" value="DUF7897"/>
</dbReference>
<protein>
    <submittedName>
        <fullName evidence="3">Invasion antigen B</fullName>
    </submittedName>
</protein>
<feature type="domain" description="DUF7897" evidence="2">
    <location>
        <begin position="1"/>
        <end position="590"/>
    </location>
</feature>
<keyword evidence="4" id="KW-1185">Reference proteome</keyword>
<evidence type="ECO:0000313" key="4">
    <source>
        <dbReference type="Proteomes" id="UP000069632"/>
    </source>
</evidence>